<dbReference type="InterPro" id="IPR032675">
    <property type="entry name" value="LRR_dom_sf"/>
</dbReference>
<protein>
    <submittedName>
        <fullName evidence="13">Late blight resistance homolog R1A-10</fullName>
    </submittedName>
</protein>
<dbReference type="EMBL" id="CACTIH010003897">
    <property type="protein sequence ID" value="CAA2986985.1"/>
    <property type="molecule type" value="Genomic_DNA"/>
</dbReference>
<comment type="similarity">
    <text evidence="3">Belongs to the disease resistance NB-LRR family.</text>
</comment>
<proteinExistence type="inferred from homology"/>
<dbReference type="OrthoDB" id="912409at2759"/>
<dbReference type="Gene3D" id="3.40.50.300">
    <property type="entry name" value="P-loop containing nucleotide triphosphate hydrolases"/>
    <property type="match status" value="1"/>
</dbReference>
<keyword evidence="8" id="KW-0547">Nucleotide-binding</keyword>
<evidence type="ECO:0000256" key="9">
    <source>
        <dbReference type="ARBA" id="ARBA00022821"/>
    </source>
</evidence>
<feature type="domain" description="Disease resistance protein winged helix" evidence="12">
    <location>
        <begin position="630"/>
        <end position="699"/>
    </location>
</feature>
<keyword evidence="5" id="KW-0433">Leucine-rich repeat</keyword>
<reference evidence="13 14" key="1">
    <citation type="submission" date="2019-12" db="EMBL/GenBank/DDBJ databases">
        <authorList>
            <person name="Alioto T."/>
            <person name="Alioto T."/>
            <person name="Gomez Garrido J."/>
        </authorList>
    </citation>
    <scope>NUCLEOTIDE SEQUENCE [LARGE SCALE GENOMIC DNA]</scope>
</reference>
<dbReference type="SUPFAM" id="SSF52540">
    <property type="entry name" value="P-loop containing nucleoside triphosphate hydrolases"/>
    <property type="match status" value="1"/>
</dbReference>
<keyword evidence="6" id="KW-0381">Hypersensitive response</keyword>
<dbReference type="PRINTS" id="PR00364">
    <property type="entry name" value="DISEASERSIST"/>
</dbReference>
<dbReference type="Gene3D" id="1.10.10.10">
    <property type="entry name" value="Winged helix-like DNA-binding domain superfamily/Winged helix DNA-binding domain"/>
    <property type="match status" value="1"/>
</dbReference>
<dbReference type="Pfam" id="PF23559">
    <property type="entry name" value="WHD_DRP"/>
    <property type="match status" value="1"/>
</dbReference>
<gene>
    <name evidence="13" type="ORF">OLEA9_A001015</name>
</gene>
<dbReference type="InterPro" id="IPR036388">
    <property type="entry name" value="WH-like_DNA-bd_sf"/>
</dbReference>
<keyword evidence="14" id="KW-1185">Reference proteome</keyword>
<evidence type="ECO:0000256" key="5">
    <source>
        <dbReference type="ARBA" id="ARBA00022614"/>
    </source>
</evidence>
<evidence type="ECO:0000256" key="10">
    <source>
        <dbReference type="ARBA" id="ARBA00022840"/>
    </source>
</evidence>
<dbReference type="FunFam" id="1.10.10.10:FF:000322">
    <property type="entry name" value="Probable disease resistance protein At1g63360"/>
    <property type="match status" value="1"/>
</dbReference>
<dbReference type="InterPro" id="IPR058922">
    <property type="entry name" value="WHD_DRP"/>
</dbReference>
<keyword evidence="9" id="KW-0611">Plant defense</keyword>
<evidence type="ECO:0000256" key="4">
    <source>
        <dbReference type="ARBA" id="ARBA00022490"/>
    </source>
</evidence>
<evidence type="ECO:0000256" key="3">
    <source>
        <dbReference type="ARBA" id="ARBA00008894"/>
    </source>
</evidence>
<evidence type="ECO:0000256" key="8">
    <source>
        <dbReference type="ARBA" id="ARBA00022741"/>
    </source>
</evidence>
<dbReference type="Gramene" id="OE9A001015T1">
    <property type="protein sequence ID" value="OE9A001015C1"/>
    <property type="gene ID" value="OE9A001015"/>
</dbReference>
<accession>A0A8S0S6Y3</accession>
<dbReference type="Gene3D" id="3.80.10.10">
    <property type="entry name" value="Ribonuclease Inhibitor"/>
    <property type="match status" value="1"/>
</dbReference>
<dbReference type="InterPro" id="IPR044974">
    <property type="entry name" value="Disease_R_plants"/>
</dbReference>
<comment type="function">
    <text evidence="1">Confers resistance to late blight (Phytophthora infestans) races carrying the avirulence gene Avr1. Resistance proteins guard the plant against pathogens that contain an appropriate avirulence protein via an indirect interaction with this avirulence protein. That triggers a defense system including the hypersensitive response, which restricts the pathogen growth.</text>
</comment>
<evidence type="ECO:0000256" key="7">
    <source>
        <dbReference type="ARBA" id="ARBA00022737"/>
    </source>
</evidence>
<dbReference type="SUPFAM" id="SSF52058">
    <property type="entry name" value="L domain-like"/>
    <property type="match status" value="1"/>
</dbReference>
<comment type="caution">
    <text evidence="13">The sequence shown here is derived from an EMBL/GenBank/DDBJ whole genome shotgun (WGS) entry which is preliminary data.</text>
</comment>
<dbReference type="GO" id="GO:0051607">
    <property type="term" value="P:defense response to virus"/>
    <property type="evidence" value="ECO:0007669"/>
    <property type="project" value="UniProtKB-ARBA"/>
</dbReference>
<evidence type="ECO:0000259" key="11">
    <source>
        <dbReference type="Pfam" id="PF00931"/>
    </source>
</evidence>
<evidence type="ECO:0000256" key="2">
    <source>
        <dbReference type="ARBA" id="ARBA00004496"/>
    </source>
</evidence>
<dbReference type="PANTHER" id="PTHR23155">
    <property type="entry name" value="DISEASE RESISTANCE PROTEIN RP"/>
    <property type="match status" value="1"/>
</dbReference>
<sequence>MDLSYQNLSLLVTNPDILYHLKDLKLDGGEKIVSFQWVGPHFLTFLKYQTEESKHDPDFDSNHDTFDDLLKHLHDLDCKRNRFRVLLKRLDDSASDCILYGEIERYKNFLDIVLSFMPQIREFFTLQSLMQLFVNDDYCVRSRESFISFIPEVIGELLNYRMDSPVLVSNQVKVLLKELNFLLNFLLDTVQIRKHEQTENILTEIEAVFNKAGLFLHSFFFTTDIVTATKMDLAVSVLLERVEIVKPKIKNCCIAVLKKLNRAEVEIDVPLRNSEVQTCEVRASQSELSEDMTTKIKINGCCIAVSMSPNREIGRPEVAASLRPMIENILEPFRKELRLRISMELKRIFKSQQVAARPIELSSNILMGEEMIVGFKDVATQIVSKLVGGPKYRQIISIVGMGGLGKTTIAKIIYSHSNVMYHFDKLSWCVVSQTHQKRKLLIDCLSSTSTINRDQISEMEDEELAELLYKSLKGRRYLIIMDDLWDKEAWNELKRLFPEDTNGSRVLFTSRLNNLAEEISHFIIKPPLLSPRESWNLLKQKVFQKEHCPQELQVIGMQIAENCHGLPLSIIMIAGVLSNMEKKESLWQQVAESFSSYISQKVDDYIPTLKLSYMHLPNRLKPCFLYLSAFHEDEIIPVCKLLSLWIAEGFIEKKEQMSLEDIAEEYLLELIDRSLLQVANIRSDNRVKECTLHDLVLDMCCKVAEEDENFLFQHQFLVSKHLHRLCMDRSHRLSEALSVLYDSEKIKILIARNDRMVRLGIKIMPHLRYLDTPLIVPSIGRLQNLEVLRLQDTCRDNIPPYLLNMPKLRHIYLQKSIFAKFSEKCDNSLTNSLQTLCNICIYDSKDEEILKCSPNLRKLTCKCPVYFLPDLSFFSQLDSLKITYERRFEGDYLVVNFPRSIRKLTLCGAGLPFEKMSIIGTLPNLEILILENEAFEGRVWDTGDDEFQKLKYLELRHLSFEQWNSSYDHFPVLEQLVLDFCTNLETIPSDFGNIPTLQIIAVCCCGKNVESSAMEIREEQRDSGNDEFEVIA</sequence>
<dbReference type="Pfam" id="PF00931">
    <property type="entry name" value="NB-ARC"/>
    <property type="match status" value="1"/>
</dbReference>
<dbReference type="GO" id="GO:0005737">
    <property type="term" value="C:cytoplasm"/>
    <property type="evidence" value="ECO:0007669"/>
    <property type="project" value="UniProtKB-SubCell"/>
</dbReference>
<evidence type="ECO:0000259" key="12">
    <source>
        <dbReference type="Pfam" id="PF23559"/>
    </source>
</evidence>
<name>A0A8S0S6Y3_OLEEU</name>
<organism evidence="13 14">
    <name type="scientific">Olea europaea subsp. europaea</name>
    <dbReference type="NCBI Taxonomy" id="158383"/>
    <lineage>
        <taxon>Eukaryota</taxon>
        <taxon>Viridiplantae</taxon>
        <taxon>Streptophyta</taxon>
        <taxon>Embryophyta</taxon>
        <taxon>Tracheophyta</taxon>
        <taxon>Spermatophyta</taxon>
        <taxon>Magnoliopsida</taxon>
        <taxon>eudicotyledons</taxon>
        <taxon>Gunneridae</taxon>
        <taxon>Pentapetalae</taxon>
        <taxon>asterids</taxon>
        <taxon>lamiids</taxon>
        <taxon>Lamiales</taxon>
        <taxon>Oleaceae</taxon>
        <taxon>Oleeae</taxon>
        <taxon>Olea</taxon>
    </lineage>
</organism>
<dbReference type="InterPro" id="IPR002182">
    <property type="entry name" value="NB-ARC"/>
</dbReference>
<dbReference type="GO" id="GO:0009626">
    <property type="term" value="P:plant-type hypersensitive response"/>
    <property type="evidence" value="ECO:0007669"/>
    <property type="project" value="UniProtKB-KW"/>
</dbReference>
<comment type="subcellular location">
    <subcellularLocation>
        <location evidence="2">Cytoplasm</location>
    </subcellularLocation>
</comment>
<evidence type="ECO:0000256" key="1">
    <source>
        <dbReference type="ARBA" id="ARBA00002074"/>
    </source>
</evidence>
<dbReference type="GO" id="GO:0005524">
    <property type="term" value="F:ATP binding"/>
    <property type="evidence" value="ECO:0007669"/>
    <property type="project" value="UniProtKB-KW"/>
</dbReference>
<feature type="domain" description="NB-ARC" evidence="11">
    <location>
        <begin position="379"/>
        <end position="547"/>
    </location>
</feature>
<dbReference type="Proteomes" id="UP000594638">
    <property type="component" value="Unassembled WGS sequence"/>
</dbReference>
<dbReference type="Gene3D" id="1.10.8.430">
    <property type="entry name" value="Helical domain of apoptotic protease-activating factors"/>
    <property type="match status" value="1"/>
</dbReference>
<evidence type="ECO:0000313" key="13">
    <source>
        <dbReference type="EMBL" id="CAA2986985.1"/>
    </source>
</evidence>
<keyword evidence="4" id="KW-0963">Cytoplasm</keyword>
<dbReference type="AlphaFoldDB" id="A0A8S0S6Y3"/>
<dbReference type="InterPro" id="IPR042197">
    <property type="entry name" value="Apaf_helical"/>
</dbReference>
<keyword evidence="7" id="KW-0677">Repeat</keyword>
<dbReference type="PANTHER" id="PTHR23155:SF1152">
    <property type="entry name" value="AAA+ ATPASE DOMAIN-CONTAINING PROTEIN"/>
    <property type="match status" value="1"/>
</dbReference>
<keyword evidence="10" id="KW-0067">ATP-binding</keyword>
<dbReference type="InterPro" id="IPR027417">
    <property type="entry name" value="P-loop_NTPase"/>
</dbReference>
<evidence type="ECO:0000256" key="6">
    <source>
        <dbReference type="ARBA" id="ARBA00022667"/>
    </source>
</evidence>
<dbReference type="GO" id="GO:0043531">
    <property type="term" value="F:ADP binding"/>
    <property type="evidence" value="ECO:0007669"/>
    <property type="project" value="InterPro"/>
</dbReference>
<evidence type="ECO:0000313" key="14">
    <source>
        <dbReference type="Proteomes" id="UP000594638"/>
    </source>
</evidence>
<dbReference type="FunFam" id="3.40.50.300:FF:001091">
    <property type="entry name" value="Probable disease resistance protein At1g61300"/>
    <property type="match status" value="1"/>
</dbReference>